<evidence type="ECO:0000313" key="3">
    <source>
        <dbReference type="EMBL" id="GAF74078.1"/>
    </source>
</evidence>
<dbReference type="PANTHER" id="PTHR43080:SF2">
    <property type="entry name" value="CBS DOMAIN-CONTAINING PROTEIN"/>
    <property type="match status" value="1"/>
</dbReference>
<keyword evidence="1" id="KW-0129">CBS domain</keyword>
<dbReference type="InterPro" id="IPR000644">
    <property type="entry name" value="CBS_dom"/>
</dbReference>
<dbReference type="SUPFAM" id="SSF54631">
    <property type="entry name" value="CBS-domain pair"/>
    <property type="match status" value="1"/>
</dbReference>
<dbReference type="InterPro" id="IPR046342">
    <property type="entry name" value="CBS_dom_sf"/>
</dbReference>
<dbReference type="EMBL" id="BARS01002870">
    <property type="protein sequence ID" value="GAF74078.1"/>
    <property type="molecule type" value="Genomic_DNA"/>
</dbReference>
<dbReference type="Gene3D" id="3.10.580.10">
    <property type="entry name" value="CBS-domain"/>
    <property type="match status" value="1"/>
</dbReference>
<gene>
    <name evidence="3" type="ORF">S01H1_05511</name>
</gene>
<evidence type="ECO:0000259" key="2">
    <source>
        <dbReference type="PROSITE" id="PS51371"/>
    </source>
</evidence>
<protein>
    <recommendedName>
        <fullName evidence="2">CBS domain-containing protein</fullName>
    </recommendedName>
</protein>
<feature type="domain" description="CBS" evidence="2">
    <location>
        <begin position="7"/>
        <end position="64"/>
    </location>
</feature>
<sequence>MKVKDCMTKEVVTVKRSTNLSQLIEIFRKYSFHTLPVVETNNKIVGIVTFEDLLRVFQPYSRDLARMLETVPFVEKEEEDILLADISSEMGILVIVD</sequence>
<dbReference type="PROSITE" id="PS51371">
    <property type="entry name" value="CBS"/>
    <property type="match status" value="1"/>
</dbReference>
<dbReference type="Pfam" id="PF00571">
    <property type="entry name" value="CBS"/>
    <property type="match status" value="1"/>
</dbReference>
<evidence type="ECO:0000256" key="1">
    <source>
        <dbReference type="ARBA" id="ARBA00023122"/>
    </source>
</evidence>
<organism evidence="3">
    <name type="scientific">marine sediment metagenome</name>
    <dbReference type="NCBI Taxonomy" id="412755"/>
    <lineage>
        <taxon>unclassified sequences</taxon>
        <taxon>metagenomes</taxon>
        <taxon>ecological metagenomes</taxon>
    </lineage>
</organism>
<proteinExistence type="predicted"/>
<dbReference type="PANTHER" id="PTHR43080">
    <property type="entry name" value="CBS DOMAIN-CONTAINING PROTEIN CBSX3, MITOCHONDRIAL"/>
    <property type="match status" value="1"/>
</dbReference>
<dbReference type="InterPro" id="IPR051257">
    <property type="entry name" value="Diverse_CBS-Domain"/>
</dbReference>
<comment type="caution">
    <text evidence="3">The sequence shown here is derived from an EMBL/GenBank/DDBJ whole genome shotgun (WGS) entry which is preliminary data.</text>
</comment>
<reference evidence="3" key="1">
    <citation type="journal article" date="2014" name="Front. Microbiol.">
        <title>High frequency of phylogenetically diverse reductive dehalogenase-homologous genes in deep subseafloor sedimentary metagenomes.</title>
        <authorList>
            <person name="Kawai M."/>
            <person name="Futagami T."/>
            <person name="Toyoda A."/>
            <person name="Takaki Y."/>
            <person name="Nishi S."/>
            <person name="Hori S."/>
            <person name="Arai W."/>
            <person name="Tsubouchi T."/>
            <person name="Morono Y."/>
            <person name="Uchiyama I."/>
            <person name="Ito T."/>
            <person name="Fujiyama A."/>
            <person name="Inagaki F."/>
            <person name="Takami H."/>
        </authorList>
    </citation>
    <scope>NUCLEOTIDE SEQUENCE</scope>
    <source>
        <strain evidence="3">Expedition CK06-06</strain>
    </source>
</reference>
<accession>X0RZ75</accession>
<name>X0RZ75_9ZZZZ</name>
<dbReference type="AlphaFoldDB" id="X0RZ75"/>
<feature type="non-terminal residue" evidence="3">
    <location>
        <position position="97"/>
    </location>
</feature>
<dbReference type="SMART" id="SM00116">
    <property type="entry name" value="CBS"/>
    <property type="match status" value="1"/>
</dbReference>